<dbReference type="SUPFAM" id="SSF52172">
    <property type="entry name" value="CheY-like"/>
    <property type="match status" value="1"/>
</dbReference>
<evidence type="ECO:0000256" key="1">
    <source>
        <dbReference type="ARBA" id="ARBA00022553"/>
    </source>
</evidence>
<protein>
    <submittedName>
        <fullName evidence="5">Response regulator receiver protein</fullName>
    </submittedName>
</protein>
<evidence type="ECO:0000256" key="3">
    <source>
        <dbReference type="PROSITE-ProRule" id="PRU00169"/>
    </source>
</evidence>
<dbReference type="SMART" id="SM00448">
    <property type="entry name" value="REC"/>
    <property type="match status" value="1"/>
</dbReference>
<dbReference type="Pfam" id="PF00072">
    <property type="entry name" value="Response_reg"/>
    <property type="match status" value="1"/>
</dbReference>
<dbReference type="InterPro" id="IPR011006">
    <property type="entry name" value="CheY-like_superfamily"/>
</dbReference>
<dbReference type="KEGG" id="dbr:Deba_2853"/>
<dbReference type="InterPro" id="IPR050595">
    <property type="entry name" value="Bact_response_regulator"/>
</dbReference>
<dbReference type="RefSeq" id="WP_013259644.1">
    <property type="nucleotide sequence ID" value="NC_014365.1"/>
</dbReference>
<dbReference type="eggNOG" id="COG0745">
    <property type="taxonomic scope" value="Bacteria"/>
</dbReference>
<keyword evidence="2" id="KW-0902">Two-component regulatory system</keyword>
<reference evidence="5 6" key="1">
    <citation type="journal article" date="2010" name="Stand. Genomic Sci.">
        <title>Complete genome sequence of Desulfarculus baarsii type strain (2st14).</title>
        <authorList>
            <person name="Sun H."/>
            <person name="Spring S."/>
            <person name="Lapidus A."/>
            <person name="Davenport K."/>
            <person name="Del Rio T.G."/>
            <person name="Tice H."/>
            <person name="Nolan M."/>
            <person name="Copeland A."/>
            <person name="Cheng J.F."/>
            <person name="Lucas S."/>
            <person name="Tapia R."/>
            <person name="Goodwin L."/>
            <person name="Pitluck S."/>
            <person name="Ivanova N."/>
            <person name="Pagani I."/>
            <person name="Mavromatis K."/>
            <person name="Ovchinnikova G."/>
            <person name="Pati A."/>
            <person name="Chen A."/>
            <person name="Palaniappan K."/>
            <person name="Hauser L."/>
            <person name="Chang Y.J."/>
            <person name="Jeffries C.D."/>
            <person name="Detter J.C."/>
            <person name="Han C."/>
            <person name="Rohde M."/>
            <person name="Brambilla E."/>
            <person name="Goker M."/>
            <person name="Woyke T."/>
            <person name="Bristow J."/>
            <person name="Eisen J.A."/>
            <person name="Markowitz V."/>
            <person name="Hugenholtz P."/>
            <person name="Kyrpides N.C."/>
            <person name="Klenk H.P."/>
            <person name="Land M."/>
        </authorList>
    </citation>
    <scope>NUCLEOTIDE SEQUENCE [LARGE SCALE GENOMIC DNA]</scope>
    <source>
        <strain evidence="6">ATCC 33931 / DSM 2075 / LMG 7858 / VKM B-1802 / 2st14</strain>
    </source>
</reference>
<proteinExistence type="predicted"/>
<evidence type="ECO:0000259" key="4">
    <source>
        <dbReference type="PROSITE" id="PS50110"/>
    </source>
</evidence>
<gene>
    <name evidence="5" type="ordered locus">Deba_2853</name>
</gene>
<dbReference type="InterPro" id="IPR001789">
    <property type="entry name" value="Sig_transdc_resp-reg_receiver"/>
</dbReference>
<dbReference type="Gene3D" id="3.40.50.2300">
    <property type="match status" value="1"/>
</dbReference>
<dbReference type="PANTHER" id="PTHR44591">
    <property type="entry name" value="STRESS RESPONSE REGULATOR PROTEIN 1"/>
    <property type="match status" value="1"/>
</dbReference>
<dbReference type="AlphaFoldDB" id="E1QMG3"/>
<dbReference type="Proteomes" id="UP000009047">
    <property type="component" value="Chromosome"/>
</dbReference>
<accession>E1QMG3</accession>
<name>E1QMG3_DESB2</name>
<evidence type="ECO:0000256" key="2">
    <source>
        <dbReference type="ARBA" id="ARBA00023012"/>
    </source>
</evidence>
<dbReference type="PROSITE" id="PS50110">
    <property type="entry name" value="RESPONSE_REGULATORY"/>
    <property type="match status" value="1"/>
</dbReference>
<keyword evidence="6" id="KW-1185">Reference proteome</keyword>
<dbReference type="STRING" id="644282.Deba_2853"/>
<dbReference type="HOGENOM" id="CLU_000445_69_8_7"/>
<feature type="modified residue" description="4-aspartylphosphate" evidence="3">
    <location>
        <position position="57"/>
    </location>
</feature>
<keyword evidence="1 3" id="KW-0597">Phosphoprotein</keyword>
<dbReference type="PANTHER" id="PTHR44591:SF14">
    <property type="entry name" value="PROTEIN PILG"/>
    <property type="match status" value="1"/>
</dbReference>
<organism evidence="5 6">
    <name type="scientific">Desulfarculus baarsii (strain ATCC 33931 / DSM 2075 / LMG 7858 / VKM B-1802 / 2st14)</name>
    <dbReference type="NCBI Taxonomy" id="644282"/>
    <lineage>
        <taxon>Bacteria</taxon>
        <taxon>Pseudomonadati</taxon>
        <taxon>Thermodesulfobacteriota</taxon>
        <taxon>Desulfarculia</taxon>
        <taxon>Desulfarculales</taxon>
        <taxon>Desulfarculaceae</taxon>
        <taxon>Desulfarculus</taxon>
    </lineage>
</organism>
<sequence length="148" mass="16808">MLKTHTKVLIVDDEPENVRYLQTILEENGFHDIHSAKDGDEGLKKAKALMPGLMILDVRMPKKTGIVVFNELKSIWKYKNIPIIILTGEGEFLKQLTALRGYREDGDLSVQKPTEEVLSQFIQHKPEAFLEKPVEPEALMKAVKAILN</sequence>
<evidence type="ECO:0000313" key="5">
    <source>
        <dbReference type="EMBL" id="ADK86206.1"/>
    </source>
</evidence>
<feature type="domain" description="Response regulatory" evidence="4">
    <location>
        <begin position="7"/>
        <end position="147"/>
    </location>
</feature>
<dbReference type="GO" id="GO:0000160">
    <property type="term" value="P:phosphorelay signal transduction system"/>
    <property type="evidence" value="ECO:0007669"/>
    <property type="project" value="UniProtKB-KW"/>
</dbReference>
<evidence type="ECO:0000313" key="6">
    <source>
        <dbReference type="Proteomes" id="UP000009047"/>
    </source>
</evidence>
<dbReference type="EMBL" id="CP002085">
    <property type="protein sequence ID" value="ADK86206.1"/>
    <property type="molecule type" value="Genomic_DNA"/>
</dbReference>